<organism evidence="1 2">
    <name type="scientific">Botrytis porri</name>
    <dbReference type="NCBI Taxonomy" id="87229"/>
    <lineage>
        <taxon>Eukaryota</taxon>
        <taxon>Fungi</taxon>
        <taxon>Dikarya</taxon>
        <taxon>Ascomycota</taxon>
        <taxon>Pezizomycotina</taxon>
        <taxon>Leotiomycetes</taxon>
        <taxon>Helotiales</taxon>
        <taxon>Sclerotiniaceae</taxon>
        <taxon>Botrytis</taxon>
    </lineage>
</organism>
<sequence length="107" mass="12247">MNKVLESPETSKEMTTLLTTLLLDLFEKLSTTQPPGNRGWSNHLREALAIFQYVKLQSDIQNGKRARESSLREARELDSILKKFSDCDVRIKQSFKTVPSRMAYGNV</sequence>
<proteinExistence type="predicted"/>
<dbReference type="AlphaFoldDB" id="A0A4Z1KF09"/>
<evidence type="ECO:0000313" key="2">
    <source>
        <dbReference type="Proteomes" id="UP000297280"/>
    </source>
</evidence>
<reference evidence="1 2" key="1">
    <citation type="submission" date="2017-12" db="EMBL/GenBank/DDBJ databases">
        <title>Comparative genomics of Botrytis spp.</title>
        <authorList>
            <person name="Valero-Jimenez C.A."/>
            <person name="Tapia P."/>
            <person name="Veloso J."/>
            <person name="Silva-Moreno E."/>
            <person name="Staats M."/>
            <person name="Valdes J.H."/>
            <person name="Van Kan J.A.L."/>
        </authorList>
    </citation>
    <scope>NUCLEOTIDE SEQUENCE [LARGE SCALE GENOMIC DNA]</scope>
    <source>
        <strain evidence="1 2">MUCL3349</strain>
    </source>
</reference>
<dbReference type="EMBL" id="PQXO01000554">
    <property type="protein sequence ID" value="TGO84058.1"/>
    <property type="molecule type" value="Genomic_DNA"/>
</dbReference>
<protein>
    <submittedName>
        <fullName evidence="1">Uncharacterized protein</fullName>
    </submittedName>
</protein>
<accession>A0A4Z1KF09</accession>
<evidence type="ECO:0000313" key="1">
    <source>
        <dbReference type="EMBL" id="TGO84058.1"/>
    </source>
</evidence>
<keyword evidence="2" id="KW-1185">Reference proteome</keyword>
<gene>
    <name evidence="1" type="ORF">BPOR_0555g00020</name>
</gene>
<comment type="caution">
    <text evidence="1">The sequence shown here is derived from an EMBL/GenBank/DDBJ whole genome shotgun (WGS) entry which is preliminary data.</text>
</comment>
<dbReference type="Proteomes" id="UP000297280">
    <property type="component" value="Unassembled WGS sequence"/>
</dbReference>
<dbReference type="STRING" id="87229.A0A4Z1KF09"/>
<name>A0A4Z1KF09_9HELO</name>